<sequence>AKNTKFFEKWTTSQGCKVATYDDIPDEFFHEVEAVFDTTGKLPAAWLEEVSDVALTHCPALFSDQVDPADSRDLLTGIICSFGGWKTLKNIVDRNEKRSEASDVCSVVQTPLSLPEPLPHCTKITNRTVRILNASTIVPDNMVFLPASLGRRLSASTSSLWNKLKWDCRLGTDISDSKSSERSLNFQATPCQQLPEVEGFEFASSVWEDKKP</sequence>
<dbReference type="KEGG" id="gtr:GLOTRDRAFT_22243"/>
<protein>
    <submittedName>
        <fullName evidence="1">Uncharacterized protein</fullName>
    </submittedName>
</protein>
<keyword evidence="2" id="KW-1185">Reference proteome</keyword>
<name>S7S3W7_GLOTA</name>
<evidence type="ECO:0000313" key="2">
    <source>
        <dbReference type="Proteomes" id="UP000030669"/>
    </source>
</evidence>
<dbReference type="EMBL" id="KB469296">
    <property type="protein sequence ID" value="EPQ60519.1"/>
    <property type="molecule type" value="Genomic_DNA"/>
</dbReference>
<evidence type="ECO:0000313" key="1">
    <source>
        <dbReference type="EMBL" id="EPQ60519.1"/>
    </source>
</evidence>
<feature type="non-terminal residue" evidence="1">
    <location>
        <position position="212"/>
    </location>
</feature>
<dbReference type="RefSeq" id="XP_007860132.1">
    <property type="nucleotide sequence ID" value="XM_007861941.1"/>
</dbReference>
<dbReference type="HOGENOM" id="CLU_090400_0_0_1"/>
<dbReference type="AlphaFoldDB" id="S7S3W7"/>
<dbReference type="STRING" id="670483.S7S3W7"/>
<organism evidence="1 2">
    <name type="scientific">Gloeophyllum trabeum (strain ATCC 11539 / FP-39264 / Madison 617)</name>
    <name type="common">Brown rot fungus</name>
    <dbReference type="NCBI Taxonomy" id="670483"/>
    <lineage>
        <taxon>Eukaryota</taxon>
        <taxon>Fungi</taxon>
        <taxon>Dikarya</taxon>
        <taxon>Basidiomycota</taxon>
        <taxon>Agaricomycotina</taxon>
        <taxon>Agaricomycetes</taxon>
        <taxon>Gloeophyllales</taxon>
        <taxon>Gloeophyllaceae</taxon>
        <taxon>Gloeophyllum</taxon>
    </lineage>
</organism>
<dbReference type="OMA" id="CCEAIAC"/>
<feature type="non-terminal residue" evidence="1">
    <location>
        <position position="1"/>
    </location>
</feature>
<gene>
    <name evidence="1" type="ORF">GLOTRDRAFT_22243</name>
</gene>
<dbReference type="Proteomes" id="UP000030669">
    <property type="component" value="Unassembled WGS sequence"/>
</dbReference>
<accession>S7S3W7</accession>
<proteinExistence type="predicted"/>
<reference evidence="1 2" key="1">
    <citation type="journal article" date="2012" name="Science">
        <title>The Paleozoic origin of enzymatic lignin decomposition reconstructed from 31 fungal genomes.</title>
        <authorList>
            <person name="Floudas D."/>
            <person name="Binder M."/>
            <person name="Riley R."/>
            <person name="Barry K."/>
            <person name="Blanchette R.A."/>
            <person name="Henrissat B."/>
            <person name="Martinez A.T."/>
            <person name="Otillar R."/>
            <person name="Spatafora J.W."/>
            <person name="Yadav J.S."/>
            <person name="Aerts A."/>
            <person name="Benoit I."/>
            <person name="Boyd A."/>
            <person name="Carlson A."/>
            <person name="Copeland A."/>
            <person name="Coutinho P.M."/>
            <person name="de Vries R.P."/>
            <person name="Ferreira P."/>
            <person name="Findley K."/>
            <person name="Foster B."/>
            <person name="Gaskell J."/>
            <person name="Glotzer D."/>
            <person name="Gorecki P."/>
            <person name="Heitman J."/>
            <person name="Hesse C."/>
            <person name="Hori C."/>
            <person name="Igarashi K."/>
            <person name="Jurgens J.A."/>
            <person name="Kallen N."/>
            <person name="Kersten P."/>
            <person name="Kohler A."/>
            <person name="Kuees U."/>
            <person name="Kumar T.K.A."/>
            <person name="Kuo A."/>
            <person name="LaButti K."/>
            <person name="Larrondo L.F."/>
            <person name="Lindquist E."/>
            <person name="Ling A."/>
            <person name="Lombard V."/>
            <person name="Lucas S."/>
            <person name="Lundell T."/>
            <person name="Martin R."/>
            <person name="McLaughlin D.J."/>
            <person name="Morgenstern I."/>
            <person name="Morin E."/>
            <person name="Murat C."/>
            <person name="Nagy L.G."/>
            <person name="Nolan M."/>
            <person name="Ohm R.A."/>
            <person name="Patyshakuliyeva A."/>
            <person name="Rokas A."/>
            <person name="Ruiz-Duenas F.J."/>
            <person name="Sabat G."/>
            <person name="Salamov A."/>
            <person name="Samejima M."/>
            <person name="Schmutz J."/>
            <person name="Slot J.C."/>
            <person name="St John F."/>
            <person name="Stenlid J."/>
            <person name="Sun H."/>
            <person name="Sun S."/>
            <person name="Syed K."/>
            <person name="Tsang A."/>
            <person name="Wiebenga A."/>
            <person name="Young D."/>
            <person name="Pisabarro A."/>
            <person name="Eastwood D.C."/>
            <person name="Martin F."/>
            <person name="Cullen D."/>
            <person name="Grigoriev I.V."/>
            <person name="Hibbett D.S."/>
        </authorList>
    </citation>
    <scope>NUCLEOTIDE SEQUENCE [LARGE SCALE GENOMIC DNA]</scope>
    <source>
        <strain evidence="1 2">ATCC 11539</strain>
    </source>
</reference>
<dbReference type="GeneID" id="19305065"/>
<dbReference type="OrthoDB" id="3261881at2759"/>
<dbReference type="eggNOG" id="ENOG502SHI7">
    <property type="taxonomic scope" value="Eukaryota"/>
</dbReference>